<organism evidence="3 4">
    <name type="scientific">Colocasia esculenta</name>
    <name type="common">Wild taro</name>
    <name type="synonym">Arum esculentum</name>
    <dbReference type="NCBI Taxonomy" id="4460"/>
    <lineage>
        <taxon>Eukaryota</taxon>
        <taxon>Viridiplantae</taxon>
        <taxon>Streptophyta</taxon>
        <taxon>Embryophyta</taxon>
        <taxon>Tracheophyta</taxon>
        <taxon>Spermatophyta</taxon>
        <taxon>Magnoliopsida</taxon>
        <taxon>Liliopsida</taxon>
        <taxon>Araceae</taxon>
        <taxon>Aroideae</taxon>
        <taxon>Colocasieae</taxon>
        <taxon>Colocasia</taxon>
    </lineage>
</organism>
<proteinExistence type="predicted"/>
<dbReference type="OrthoDB" id="1932629at2759"/>
<evidence type="ECO:0008006" key="5">
    <source>
        <dbReference type="Google" id="ProtNLM"/>
    </source>
</evidence>
<keyword evidence="4" id="KW-1185">Reference proteome</keyword>
<gene>
    <name evidence="3" type="ORF">Taro_046579</name>
</gene>
<sequence length="253" mass="29126">MVGRSEGEGTEEEEMQGEAKHATGTEEERSEPAAAEASLLSGFDQILQEYRELVSVLQSLRSRCNAEAMKREALEIGYGSLKQDNERLKKLQAETFIKFARQEHEKAIENLGQEHQMKIADFEKQISCFVLQNSANVDAINQLQQELAGYKMRVDALNIHLSGVVADTELQYKREIQELRDWIMVEEEEKNELFKKLQNAETELMITKTKQAEQQRESISIRHVETLKQRIMKLRKENETLKRQLANSDSADP</sequence>
<dbReference type="Proteomes" id="UP000652761">
    <property type="component" value="Unassembled WGS sequence"/>
</dbReference>
<evidence type="ECO:0000313" key="4">
    <source>
        <dbReference type="Proteomes" id="UP000652761"/>
    </source>
</evidence>
<evidence type="ECO:0000256" key="1">
    <source>
        <dbReference type="SAM" id="Coils"/>
    </source>
</evidence>
<feature type="compositionally biased region" description="Basic and acidic residues" evidence="2">
    <location>
        <begin position="17"/>
        <end position="31"/>
    </location>
</feature>
<reference evidence="3" key="1">
    <citation type="submission" date="2017-07" db="EMBL/GenBank/DDBJ databases">
        <title>Taro Niue Genome Assembly and Annotation.</title>
        <authorList>
            <person name="Atibalentja N."/>
            <person name="Keating K."/>
            <person name="Fields C.J."/>
        </authorList>
    </citation>
    <scope>NUCLEOTIDE SEQUENCE</scope>
    <source>
        <strain evidence="3">Niue_2</strain>
        <tissue evidence="3">Leaf</tissue>
    </source>
</reference>
<dbReference type="EMBL" id="NMUH01005765">
    <property type="protein sequence ID" value="MQM13655.1"/>
    <property type="molecule type" value="Genomic_DNA"/>
</dbReference>
<evidence type="ECO:0000313" key="3">
    <source>
        <dbReference type="EMBL" id="MQM13655.1"/>
    </source>
</evidence>
<feature type="region of interest" description="Disordered" evidence="2">
    <location>
        <begin position="1"/>
        <end position="35"/>
    </location>
</feature>
<keyword evidence="1" id="KW-0175">Coiled coil</keyword>
<protein>
    <recommendedName>
        <fullName evidence="5">Protein At-4/1</fullName>
    </recommendedName>
</protein>
<dbReference type="AlphaFoldDB" id="A0A843X5R8"/>
<evidence type="ECO:0000256" key="2">
    <source>
        <dbReference type="SAM" id="MobiDB-lite"/>
    </source>
</evidence>
<name>A0A843X5R8_COLES</name>
<comment type="caution">
    <text evidence="3">The sequence shown here is derived from an EMBL/GenBank/DDBJ whole genome shotgun (WGS) entry which is preliminary data.</text>
</comment>
<feature type="coiled-coil region" evidence="1">
    <location>
        <begin position="140"/>
        <end position="251"/>
    </location>
</feature>
<accession>A0A843X5R8</accession>